<feature type="signal peptide" evidence="1">
    <location>
        <begin position="1"/>
        <end position="19"/>
    </location>
</feature>
<dbReference type="STRING" id="1122991.GCA_000613445_03145"/>
<evidence type="ECO:0000313" key="3">
    <source>
        <dbReference type="EMBL" id="PXX24173.1"/>
    </source>
</evidence>
<dbReference type="InterPro" id="IPR045741">
    <property type="entry name" value="PorV"/>
</dbReference>
<dbReference type="EMBL" id="QJJX01000003">
    <property type="protein sequence ID" value="PXX24173.1"/>
    <property type="molecule type" value="Genomic_DNA"/>
</dbReference>
<feature type="chain" id="PRO_5016374809" description="Type IX secretion system protein PorV domain-containing protein" evidence="1">
    <location>
        <begin position="20"/>
        <end position="314"/>
    </location>
</feature>
<proteinExistence type="predicted"/>
<evidence type="ECO:0000259" key="2">
    <source>
        <dbReference type="Pfam" id="PF19572"/>
    </source>
</evidence>
<dbReference type="Pfam" id="PF19572">
    <property type="entry name" value="PorV"/>
    <property type="match status" value="1"/>
</dbReference>
<dbReference type="Proteomes" id="UP000248314">
    <property type="component" value="Unassembled WGS sequence"/>
</dbReference>
<keyword evidence="1" id="KW-0732">Signal</keyword>
<dbReference type="NCBIfam" id="NF033711">
    <property type="entry name" value="T9SS_PorQ"/>
    <property type="match status" value="1"/>
</dbReference>
<evidence type="ECO:0000313" key="4">
    <source>
        <dbReference type="Proteomes" id="UP000248314"/>
    </source>
</evidence>
<reference evidence="3 4" key="1">
    <citation type="submission" date="2018-05" db="EMBL/GenBank/DDBJ databases">
        <title>Genomic Encyclopedia of Type Strains, Phase I: the one thousand microbial genomes (KMG-I) project.</title>
        <authorList>
            <person name="Kyrpides N."/>
        </authorList>
    </citation>
    <scope>NUCLEOTIDE SEQUENCE [LARGE SCALE GENOMIC DNA]</scope>
    <source>
        <strain evidence="3 4">DSM 15611</strain>
    </source>
</reference>
<gene>
    <name evidence="3" type="ORF">EJ73_00415</name>
</gene>
<dbReference type="RefSeq" id="WP_025815276.1">
    <property type="nucleotide sequence ID" value="NZ_BAIZ01000002.1"/>
</dbReference>
<organism evidence="3 4">
    <name type="scientific">Hoylesella shahii DSM 15611 = JCM 12083</name>
    <dbReference type="NCBI Taxonomy" id="1122991"/>
    <lineage>
        <taxon>Bacteria</taxon>
        <taxon>Pseudomonadati</taxon>
        <taxon>Bacteroidota</taxon>
        <taxon>Bacteroidia</taxon>
        <taxon>Bacteroidales</taxon>
        <taxon>Prevotellaceae</taxon>
        <taxon>Hoylesella</taxon>
    </lineage>
</organism>
<name>A0A318I0J7_9BACT</name>
<dbReference type="Gene3D" id="2.40.160.60">
    <property type="entry name" value="Outer membrane protein transport protein (OMPP1/FadL/TodX)"/>
    <property type="match status" value="1"/>
</dbReference>
<accession>A0A318I0J7</accession>
<comment type="caution">
    <text evidence="3">The sequence shown here is derived from an EMBL/GenBank/DDBJ whole genome shotgun (WGS) entry which is preliminary data.</text>
</comment>
<dbReference type="OrthoDB" id="9809953at2"/>
<dbReference type="NCBIfam" id="NF033709">
    <property type="entry name" value="PorV_fam"/>
    <property type="match status" value="1"/>
</dbReference>
<feature type="domain" description="Type IX secretion system protein PorV" evidence="2">
    <location>
        <begin position="23"/>
        <end position="155"/>
    </location>
</feature>
<dbReference type="AlphaFoldDB" id="A0A318I0J7"/>
<evidence type="ECO:0000256" key="1">
    <source>
        <dbReference type="SAM" id="SignalP"/>
    </source>
</evidence>
<keyword evidence="4" id="KW-1185">Reference proteome</keyword>
<sequence>MKKVFFALVLVFMGGEMVAQESQTAYNFLRLPVSAHAAALGGDNVTLIDDDAWLMYNNPALLSSVSDKTVALNYMNFMRGVNMAGVAYNRVIKERASVALSANYVNYGQMRYTTAENQDLGEFSAKDIAVTAYFSYMLTDKLAGGIAAKVLSSSIGHYHSVGVGVDLGLNYYDTDRELSLSVVGKNLGGQLKAYDDNYEAMPIDVQIGVSKRLKHTPFRFSATLVDLNHWHYSLMKHFVFGVDAQLSQNIWVGAGYSLRRANEMKVGDADTASSHGAGLSLGAGLQLERFKLNLAYGKYHVSSSSVVLNLSFSL</sequence>
<protein>
    <recommendedName>
        <fullName evidence="2">Type IX secretion system protein PorV domain-containing protein</fullName>
    </recommendedName>
</protein>